<feature type="non-terminal residue" evidence="1">
    <location>
        <position position="18"/>
    </location>
</feature>
<reference evidence="1 2" key="1">
    <citation type="journal article" date="2014" name="Nature">
        <title>The genome of the recently domesticated crop plant sugar beet (Beta vulgaris).</title>
        <authorList>
            <person name="Dohm J.C."/>
            <person name="Minoche A.E."/>
            <person name="Holtgrawe D."/>
            <person name="Capella-Gutierrez S."/>
            <person name="Zakrzewski F."/>
            <person name="Tafer H."/>
            <person name="Rupp O."/>
            <person name="Sorensen T.R."/>
            <person name="Stracke R."/>
            <person name="Reinhardt R."/>
            <person name="Goesmann A."/>
            <person name="Kraft T."/>
            <person name="Schulz B."/>
            <person name="Stadler P.F."/>
            <person name="Schmidt T."/>
            <person name="Gabaldon T."/>
            <person name="Lehrach H."/>
            <person name="Weisshaar B."/>
            <person name="Himmelbauer H."/>
        </authorList>
    </citation>
    <scope>NUCLEOTIDE SEQUENCE [LARGE SCALE GENOMIC DNA]</scope>
    <source>
        <tissue evidence="1">Taproot</tissue>
    </source>
</reference>
<organism evidence="1 2">
    <name type="scientific">Beta vulgaris subsp. vulgaris</name>
    <name type="common">Beet</name>
    <dbReference type="NCBI Taxonomy" id="3555"/>
    <lineage>
        <taxon>Eukaryota</taxon>
        <taxon>Viridiplantae</taxon>
        <taxon>Streptophyta</taxon>
        <taxon>Embryophyta</taxon>
        <taxon>Tracheophyta</taxon>
        <taxon>Spermatophyta</taxon>
        <taxon>Magnoliopsida</taxon>
        <taxon>eudicotyledons</taxon>
        <taxon>Gunneridae</taxon>
        <taxon>Pentapetalae</taxon>
        <taxon>Caryophyllales</taxon>
        <taxon>Chenopodiaceae</taxon>
        <taxon>Betoideae</taxon>
        <taxon>Beta</taxon>
    </lineage>
</organism>
<gene>
    <name evidence="1" type="ORF">BVRB_041480</name>
</gene>
<name>A0A0J7YP45_BETVV</name>
<sequence>MELCRRYHCHHLQENLHN</sequence>
<evidence type="ECO:0000313" key="1">
    <source>
        <dbReference type="EMBL" id="KMS64903.1"/>
    </source>
</evidence>
<evidence type="ECO:0000313" key="2">
    <source>
        <dbReference type="Proteomes" id="UP000035740"/>
    </source>
</evidence>
<dbReference type="Proteomes" id="UP000035740">
    <property type="component" value="Unassembled WGS sequence"/>
</dbReference>
<dbReference type="EMBL" id="KQ119068">
    <property type="protein sequence ID" value="KMS64903.1"/>
    <property type="molecule type" value="Genomic_DNA"/>
</dbReference>
<accession>A0A0J7YP45</accession>
<dbReference type="AlphaFoldDB" id="A0A0J7YP45"/>
<dbReference type="Gramene" id="KMS64903">
    <property type="protein sequence ID" value="KMS64903"/>
    <property type="gene ID" value="BVRB_041480"/>
</dbReference>
<protein>
    <submittedName>
        <fullName evidence="1">Uncharacterized protein</fullName>
    </submittedName>
</protein>
<keyword evidence="2" id="KW-1185">Reference proteome</keyword>
<proteinExistence type="predicted"/>